<dbReference type="Pfam" id="PF17801">
    <property type="entry name" value="Melibiase_C"/>
    <property type="match status" value="1"/>
</dbReference>
<dbReference type="Proteomes" id="UP000887540">
    <property type="component" value="Unplaced"/>
</dbReference>
<dbReference type="GO" id="GO:0016139">
    <property type="term" value="P:glycoside catabolic process"/>
    <property type="evidence" value="ECO:0007669"/>
    <property type="project" value="TreeGrafter"/>
</dbReference>
<evidence type="ECO:0000256" key="2">
    <source>
        <dbReference type="ARBA" id="ARBA00009743"/>
    </source>
</evidence>
<dbReference type="PANTHER" id="PTHR11452">
    <property type="entry name" value="ALPHA-GALACTOSIDASE/ALPHA-N-ACETYLGALACTOSAMINIDASE"/>
    <property type="match status" value="1"/>
</dbReference>
<keyword evidence="9" id="KW-1185">Reference proteome</keyword>
<organism evidence="9 10">
    <name type="scientific">Acrobeloides nanus</name>
    <dbReference type="NCBI Taxonomy" id="290746"/>
    <lineage>
        <taxon>Eukaryota</taxon>
        <taxon>Metazoa</taxon>
        <taxon>Ecdysozoa</taxon>
        <taxon>Nematoda</taxon>
        <taxon>Chromadorea</taxon>
        <taxon>Rhabditida</taxon>
        <taxon>Tylenchina</taxon>
        <taxon>Cephalobomorpha</taxon>
        <taxon>Cephaloboidea</taxon>
        <taxon>Cephalobidae</taxon>
        <taxon>Acrobeloides</taxon>
    </lineage>
</organism>
<reference evidence="10" key="1">
    <citation type="submission" date="2022-11" db="UniProtKB">
        <authorList>
            <consortium name="WormBaseParasite"/>
        </authorList>
    </citation>
    <scope>IDENTIFICATION</scope>
</reference>
<dbReference type="FunFam" id="3.20.20.70:FF:000197">
    <property type="entry name" value="Alpha-galactosidase"/>
    <property type="match status" value="1"/>
</dbReference>
<comment type="subunit">
    <text evidence="6">Homodimer.</text>
</comment>
<keyword evidence="4 6" id="KW-0378">Hydrolase</keyword>
<protein>
    <recommendedName>
        <fullName evidence="3 6">Alpha-galactosidase</fullName>
        <ecNumber evidence="6">3.2.1.-</ecNumber>
    </recommendedName>
</protein>
<dbReference type="InterPro" id="IPR041233">
    <property type="entry name" value="Melibiase_C"/>
</dbReference>
<dbReference type="WBParaSite" id="ACRNAN_scaffold8253.g30080.t1">
    <property type="protein sequence ID" value="ACRNAN_scaffold8253.g30080.t1"/>
    <property type="gene ID" value="ACRNAN_scaffold8253.g30080"/>
</dbReference>
<evidence type="ECO:0000256" key="4">
    <source>
        <dbReference type="ARBA" id="ARBA00022801"/>
    </source>
</evidence>
<dbReference type="InterPro" id="IPR017853">
    <property type="entry name" value="GH"/>
</dbReference>
<dbReference type="GO" id="GO:0004557">
    <property type="term" value="F:alpha-galactosidase activity"/>
    <property type="evidence" value="ECO:0007669"/>
    <property type="project" value="UniProtKB-EC"/>
</dbReference>
<evidence type="ECO:0000259" key="8">
    <source>
        <dbReference type="Pfam" id="PF17801"/>
    </source>
</evidence>
<evidence type="ECO:0000256" key="5">
    <source>
        <dbReference type="ARBA" id="ARBA00023295"/>
    </source>
</evidence>
<dbReference type="Gene3D" id="3.20.20.70">
    <property type="entry name" value="Aldolase class I"/>
    <property type="match status" value="1"/>
</dbReference>
<name>A0A914EJT1_9BILA</name>
<feature type="signal peptide" evidence="7">
    <location>
        <begin position="1"/>
        <end position="18"/>
    </location>
</feature>
<feature type="chain" id="PRO_5037333117" description="Alpha-galactosidase" evidence="7">
    <location>
        <begin position="19"/>
        <end position="343"/>
    </location>
</feature>
<keyword evidence="5 6" id="KW-0326">Glycosidase</keyword>
<dbReference type="AlphaFoldDB" id="A0A914EJT1"/>
<sequence length="343" mass="38680">MLWLGFLLCFAFCYDVNALNNGLARTPPMGWMSWTKFYCQTDCVKYVNACINADLYMSQADRMAADGFLQAGYVSVHIDDCWMADQRAPNGSLLANATRFPNGIANLADYMHQKGLKLGIYEDYGTKTCGGYPGSYGHLDIDAQTFAAWKVDYLKLDGCYISTNLMPDGYPQMEVALNKTGRPIEYSCSWPAYLIGDQKDVNYTIIGQSCNLWRNYDDISRSWNSMLGIIKWYVLMQDKLIPANKPGQWNDPDMTENIMVFVKPMTPVINGNTYSYAVAILNTGTNAQKYSFKFYDIGLLNNAGYNVMDLWKKQIVGTVYPNDNYTISINPTGVHIIKATPLH</sequence>
<dbReference type="EC" id="3.2.1.-" evidence="6"/>
<comment type="catalytic activity">
    <reaction evidence="1">
        <text>Hydrolysis of terminal, non-reducing alpha-D-galactose residues in alpha-D-galactosides, including galactose oligosaccharides, galactomannans and galactolipids.</text>
        <dbReference type="EC" id="3.2.1.22"/>
    </reaction>
</comment>
<dbReference type="Pfam" id="PF16499">
    <property type="entry name" value="Melibiase_2"/>
    <property type="match status" value="1"/>
</dbReference>
<dbReference type="SUPFAM" id="SSF51445">
    <property type="entry name" value="(Trans)glycosidases"/>
    <property type="match status" value="1"/>
</dbReference>
<evidence type="ECO:0000256" key="7">
    <source>
        <dbReference type="SAM" id="SignalP"/>
    </source>
</evidence>
<dbReference type="PRINTS" id="PR00740">
    <property type="entry name" value="GLHYDRLASE27"/>
</dbReference>
<dbReference type="InterPro" id="IPR002241">
    <property type="entry name" value="Glyco_hydro_27"/>
</dbReference>
<keyword evidence="6" id="KW-1015">Disulfide bond</keyword>
<keyword evidence="7" id="KW-0732">Signal</keyword>
<evidence type="ECO:0000256" key="6">
    <source>
        <dbReference type="RuleBase" id="RU361168"/>
    </source>
</evidence>
<dbReference type="CDD" id="cd14792">
    <property type="entry name" value="GH27"/>
    <property type="match status" value="1"/>
</dbReference>
<evidence type="ECO:0000313" key="10">
    <source>
        <dbReference type="WBParaSite" id="ACRNAN_scaffold8253.g30080.t1"/>
    </source>
</evidence>
<feature type="domain" description="Alpha galactosidase C-terminal" evidence="8">
    <location>
        <begin position="260"/>
        <end position="338"/>
    </location>
</feature>
<dbReference type="SUPFAM" id="SSF51011">
    <property type="entry name" value="Glycosyl hydrolase domain"/>
    <property type="match status" value="1"/>
</dbReference>
<evidence type="ECO:0000256" key="1">
    <source>
        <dbReference type="ARBA" id="ARBA00001255"/>
    </source>
</evidence>
<dbReference type="GO" id="GO:0005737">
    <property type="term" value="C:cytoplasm"/>
    <property type="evidence" value="ECO:0007669"/>
    <property type="project" value="TreeGrafter"/>
</dbReference>
<comment type="similarity">
    <text evidence="2 6">Belongs to the glycosyl hydrolase 27 family.</text>
</comment>
<dbReference type="PANTHER" id="PTHR11452:SF83">
    <property type="entry name" value="ALPHA-GALACTOSIDASE"/>
    <property type="match status" value="1"/>
</dbReference>
<evidence type="ECO:0000256" key="3">
    <source>
        <dbReference type="ARBA" id="ARBA00012755"/>
    </source>
</evidence>
<dbReference type="InterPro" id="IPR013785">
    <property type="entry name" value="Aldolase_TIM"/>
</dbReference>
<evidence type="ECO:0000313" key="9">
    <source>
        <dbReference type="Proteomes" id="UP000887540"/>
    </source>
</evidence>
<dbReference type="GO" id="GO:0009311">
    <property type="term" value="P:oligosaccharide metabolic process"/>
    <property type="evidence" value="ECO:0007669"/>
    <property type="project" value="TreeGrafter"/>
</dbReference>
<accession>A0A914EJT1</accession>
<proteinExistence type="inferred from homology"/>